<comment type="caution">
    <text evidence="1">The sequence shown here is derived from an EMBL/GenBank/DDBJ whole genome shotgun (WGS) entry which is preliminary data.</text>
</comment>
<gene>
    <name evidence="1" type="ORF">C8R28_10871</name>
</gene>
<accession>A0A2T5HYL0</accession>
<evidence type="ECO:0000313" key="1">
    <source>
        <dbReference type="EMBL" id="PTQ76681.1"/>
    </source>
</evidence>
<dbReference type="SUPFAM" id="SSF64397">
    <property type="entry name" value="Hsp33 domain"/>
    <property type="match status" value="1"/>
</dbReference>
<dbReference type="GO" id="GO:0044183">
    <property type="term" value="F:protein folding chaperone"/>
    <property type="evidence" value="ECO:0007669"/>
    <property type="project" value="TreeGrafter"/>
</dbReference>
<dbReference type="GO" id="GO:0042026">
    <property type="term" value="P:protein refolding"/>
    <property type="evidence" value="ECO:0007669"/>
    <property type="project" value="TreeGrafter"/>
</dbReference>
<dbReference type="AlphaFoldDB" id="A0A2T5HYL0"/>
<proteinExistence type="predicted"/>
<dbReference type="EMBL" id="QAOL01000087">
    <property type="protein sequence ID" value="PTQ76681.1"/>
    <property type="molecule type" value="Genomic_DNA"/>
</dbReference>
<evidence type="ECO:0000313" key="2">
    <source>
        <dbReference type="Proteomes" id="UP000244110"/>
    </source>
</evidence>
<dbReference type="PANTHER" id="PTHR30111:SF1">
    <property type="entry name" value="33 KDA CHAPERONIN"/>
    <property type="match status" value="1"/>
</dbReference>
<dbReference type="InterPro" id="IPR000397">
    <property type="entry name" value="Heat_shock_Hsp33"/>
</dbReference>
<sequence>MSNYVQRFLLEDLDIRGAIVHLDSVWQEMLFGRSYPQPVTQLLGEMSAITLLLGENLKQTGRLIIQLTGSDPISLLLMDCTESLHLRGMAKCEQTIKVTISSRFTWPWPLNPYTRYAINAGIISKHRTT</sequence>
<dbReference type="Pfam" id="PF01430">
    <property type="entry name" value="HSP33"/>
    <property type="match status" value="1"/>
</dbReference>
<reference evidence="1 2" key="1">
    <citation type="submission" date="2018-04" db="EMBL/GenBank/DDBJ databases">
        <title>Active sludge and wastewater microbial communities from Klosterneuburg, Austria.</title>
        <authorList>
            <person name="Wagner M."/>
        </authorList>
    </citation>
    <scope>NUCLEOTIDE SEQUENCE [LARGE SCALE GENOMIC DNA]</scope>
    <source>
        <strain evidence="1 2">Nm4</strain>
    </source>
</reference>
<dbReference type="InterPro" id="IPR016153">
    <property type="entry name" value="Heat_shock_Hsp33_N"/>
</dbReference>
<dbReference type="GO" id="GO:0005737">
    <property type="term" value="C:cytoplasm"/>
    <property type="evidence" value="ECO:0007669"/>
    <property type="project" value="InterPro"/>
</dbReference>
<name>A0A2T5HYL0_9PROT</name>
<dbReference type="Proteomes" id="UP000244110">
    <property type="component" value="Unassembled WGS sequence"/>
</dbReference>
<organism evidence="1 2">
    <name type="scientific">Nitrosomonas ureae</name>
    <dbReference type="NCBI Taxonomy" id="44577"/>
    <lineage>
        <taxon>Bacteria</taxon>
        <taxon>Pseudomonadati</taxon>
        <taxon>Pseudomonadota</taxon>
        <taxon>Betaproteobacteria</taxon>
        <taxon>Nitrosomonadales</taxon>
        <taxon>Nitrosomonadaceae</taxon>
        <taxon>Nitrosomonas</taxon>
    </lineage>
</organism>
<dbReference type="PANTHER" id="PTHR30111">
    <property type="entry name" value="33 KDA CHAPERONIN"/>
    <property type="match status" value="1"/>
</dbReference>
<dbReference type="RefSeq" id="WP_258195824.1">
    <property type="nucleotide sequence ID" value="NZ_QAOL01000087.1"/>
</dbReference>
<dbReference type="GO" id="GO:0051082">
    <property type="term" value="F:unfolded protein binding"/>
    <property type="evidence" value="ECO:0007669"/>
    <property type="project" value="InterPro"/>
</dbReference>
<dbReference type="Gene3D" id="3.55.30.10">
    <property type="entry name" value="Hsp33 domain"/>
    <property type="match status" value="1"/>
</dbReference>
<protein>
    <submittedName>
        <fullName evidence="1">Hsp33 protein</fullName>
    </submittedName>
</protein>